<dbReference type="EMBL" id="FQNF01000008">
    <property type="protein sequence ID" value="SGZ38507.1"/>
    <property type="molecule type" value="Genomic_DNA"/>
</dbReference>
<gene>
    <name evidence="17" type="ORF">HGUI_00707</name>
</gene>
<evidence type="ECO:0000256" key="9">
    <source>
        <dbReference type="ARBA" id="ARBA00023277"/>
    </source>
</evidence>
<evidence type="ECO:0000256" key="14">
    <source>
        <dbReference type="ARBA" id="ARBA00043078"/>
    </source>
</evidence>
<dbReference type="GO" id="GO:0009986">
    <property type="term" value="C:cell surface"/>
    <property type="evidence" value="ECO:0007669"/>
    <property type="project" value="TreeGrafter"/>
</dbReference>
<feature type="compositionally biased region" description="Basic and acidic residues" evidence="15">
    <location>
        <begin position="1"/>
        <end position="13"/>
    </location>
</feature>
<keyword evidence="8" id="KW-0325">Glycoprotein</keyword>
<evidence type="ECO:0000256" key="2">
    <source>
        <dbReference type="ARBA" id="ARBA00004401"/>
    </source>
</evidence>
<evidence type="ECO:0000256" key="5">
    <source>
        <dbReference type="ARBA" id="ARBA00022475"/>
    </source>
</evidence>
<proteinExistence type="inferred from homology"/>
<evidence type="ECO:0000313" key="18">
    <source>
        <dbReference type="Proteomes" id="UP000183365"/>
    </source>
</evidence>
<evidence type="ECO:0000256" key="10">
    <source>
        <dbReference type="ARBA" id="ARBA00023316"/>
    </source>
</evidence>
<feature type="region of interest" description="Disordered" evidence="15">
    <location>
        <begin position="1"/>
        <end position="38"/>
    </location>
</feature>
<dbReference type="GO" id="GO:0005886">
    <property type="term" value="C:plasma membrane"/>
    <property type="evidence" value="ECO:0007669"/>
    <property type="project" value="UniProtKB-SubCell"/>
</dbReference>
<evidence type="ECO:0000256" key="3">
    <source>
        <dbReference type="ARBA" id="ARBA00008773"/>
    </source>
</evidence>
<dbReference type="InterPro" id="IPR017853">
    <property type="entry name" value="GH"/>
</dbReference>
<dbReference type="PANTHER" id="PTHR16631">
    <property type="entry name" value="GLUCAN 1,3-BETA-GLUCOSIDASE"/>
    <property type="match status" value="1"/>
</dbReference>
<comment type="catalytic activity">
    <reaction evidence="1">
        <text>Hydrolysis of (1-&gt;3)-beta-D-glucosidic linkages in (1-&gt;3)-beta-D-glucans.</text>
        <dbReference type="EC" id="3.2.1.39"/>
    </reaction>
</comment>
<dbReference type="PANTHER" id="PTHR16631:SF17">
    <property type="entry name" value="GLUCAN ENDO-1,3-BETA-GLUCOSIDASE BTGC"/>
    <property type="match status" value="1"/>
</dbReference>
<evidence type="ECO:0000256" key="13">
    <source>
        <dbReference type="ARBA" id="ARBA00042373"/>
    </source>
</evidence>
<keyword evidence="11" id="KW-0624">Polysaccharide degradation</keyword>
<comment type="function">
    <text evidence="12">Glucanases play a role in cell expansion during growth, in cell-cell fusion during mating, and in spore release during sporulation. This enzyme may be involved in beta-glucan degradation. Active on laminarin and lichenan.</text>
</comment>
<dbReference type="GO" id="GO:0042973">
    <property type="term" value="F:glucan endo-1,3-beta-D-glucosidase activity"/>
    <property type="evidence" value="ECO:0007669"/>
    <property type="project" value="UniProtKB-EC"/>
</dbReference>
<keyword evidence="18" id="KW-1185">Reference proteome</keyword>
<keyword evidence="10" id="KW-0961">Cell wall biogenesis/degradation</keyword>
<dbReference type="VEuPathDB" id="FungiDB:HGUI_00707"/>
<keyword evidence="16" id="KW-0812">Transmembrane</keyword>
<evidence type="ECO:0000256" key="4">
    <source>
        <dbReference type="ARBA" id="ARBA00012780"/>
    </source>
</evidence>
<evidence type="ECO:0000256" key="12">
    <source>
        <dbReference type="ARBA" id="ARBA00037649"/>
    </source>
</evidence>
<dbReference type="InterPro" id="IPR050732">
    <property type="entry name" value="Beta-glucan_modifiers"/>
</dbReference>
<dbReference type="OrthoDB" id="68336at2759"/>
<accession>A0A1L0B0L7</accession>
<dbReference type="EC" id="3.2.1.39" evidence="4"/>
<evidence type="ECO:0000256" key="15">
    <source>
        <dbReference type="SAM" id="MobiDB-lite"/>
    </source>
</evidence>
<organism evidence="17 18">
    <name type="scientific">Hanseniaspora guilliermondii</name>
    <dbReference type="NCBI Taxonomy" id="56406"/>
    <lineage>
        <taxon>Eukaryota</taxon>
        <taxon>Fungi</taxon>
        <taxon>Dikarya</taxon>
        <taxon>Ascomycota</taxon>
        <taxon>Saccharomycotina</taxon>
        <taxon>Saccharomycetes</taxon>
        <taxon>Saccharomycodales</taxon>
        <taxon>Saccharomycodaceae</taxon>
        <taxon>Hanseniaspora</taxon>
    </lineage>
</organism>
<dbReference type="GO" id="GO:0000272">
    <property type="term" value="P:polysaccharide catabolic process"/>
    <property type="evidence" value="ECO:0007669"/>
    <property type="project" value="UniProtKB-KW"/>
</dbReference>
<evidence type="ECO:0000256" key="6">
    <source>
        <dbReference type="ARBA" id="ARBA00022801"/>
    </source>
</evidence>
<evidence type="ECO:0000256" key="8">
    <source>
        <dbReference type="ARBA" id="ARBA00023180"/>
    </source>
</evidence>
<dbReference type="SUPFAM" id="SSF51445">
    <property type="entry name" value="(Trans)glycosidases"/>
    <property type="match status" value="1"/>
</dbReference>
<feature type="compositionally biased region" description="Polar residues" evidence="15">
    <location>
        <begin position="14"/>
        <end position="38"/>
    </location>
</feature>
<evidence type="ECO:0000313" key="17">
    <source>
        <dbReference type="EMBL" id="SGZ38507.1"/>
    </source>
</evidence>
<evidence type="ECO:0000256" key="16">
    <source>
        <dbReference type="SAM" id="Phobius"/>
    </source>
</evidence>
<comment type="similarity">
    <text evidence="3">Belongs to the glycosyl hydrolase 17 family.</text>
</comment>
<keyword evidence="7 16" id="KW-0472">Membrane</keyword>
<dbReference type="GO" id="GO:0071555">
    <property type="term" value="P:cell wall organization"/>
    <property type="evidence" value="ECO:0007669"/>
    <property type="project" value="UniProtKB-KW"/>
</dbReference>
<dbReference type="GO" id="GO:0009277">
    <property type="term" value="C:fungal-type cell wall"/>
    <property type="evidence" value="ECO:0007669"/>
    <property type="project" value="TreeGrafter"/>
</dbReference>
<dbReference type="Proteomes" id="UP000183365">
    <property type="component" value="Unassembled WGS sequence"/>
</dbReference>
<keyword evidence="5" id="KW-1003">Cell membrane</keyword>
<dbReference type="AlphaFoldDB" id="A0A1L0B0L7"/>
<evidence type="ECO:0000256" key="1">
    <source>
        <dbReference type="ARBA" id="ARBA00000382"/>
    </source>
</evidence>
<dbReference type="Gene3D" id="3.20.20.80">
    <property type="entry name" value="Glycosidases"/>
    <property type="match status" value="1"/>
</dbReference>
<evidence type="ECO:0000256" key="7">
    <source>
        <dbReference type="ARBA" id="ARBA00023136"/>
    </source>
</evidence>
<keyword evidence="6" id="KW-0378">Hydrolase</keyword>
<keyword evidence="9" id="KW-0119">Carbohydrate metabolism</keyword>
<reference evidence="18" key="1">
    <citation type="submission" date="2016-11" db="EMBL/GenBank/DDBJ databases">
        <authorList>
            <person name="Guldener U."/>
        </authorList>
    </citation>
    <scope>NUCLEOTIDE SEQUENCE [LARGE SCALE GENOMIC DNA]</scope>
</reference>
<feature type="transmembrane region" description="Helical" evidence="16">
    <location>
        <begin position="349"/>
        <end position="374"/>
    </location>
</feature>
<evidence type="ECO:0000256" key="11">
    <source>
        <dbReference type="ARBA" id="ARBA00023326"/>
    </source>
</evidence>
<comment type="subcellular location">
    <subcellularLocation>
        <location evidence="2">Cell membrane</location>
        <topology evidence="2">Single-pass type II membrane protein</topology>
    </subcellularLocation>
</comment>
<sequence>MQNSNDEKSKSFEQDISNTDTDVNTNTEPNASKDTISANLRQSQSIKSFYLGSAAIQLNSFDNNLILKDNAASSTFEAYLNSSKSSSPSKLEKLTNINSYNLPHNEDHVVFPGDSSASDDIQYNNFDTRLKRDESLRSKTSNSQVSRNSSVRFNTNPVVIVKGVKDPSIKRWDSFSKRSILKDSTATPISLKTEKLDVLSKAPSGISSEAVEQTTNEKFLSMTGNLEEPIYMSSRNLQKSQDILTEMTHLNSELHTRYSDTGSPSENINIDNKMSMTYHTDEIPLNPFIPQASFNNNNDSKISDNKHPLSIERKYMKGSSNDTISMQDSNSSCHYNIGKKSKSKKTNTYAILMCISLTFLIAVIAIVIPFLVILSRGSETTVMHYFKHASPNGRNQTLHKILATYFNESMIQSDEKDKNERLSLNNSILDGKKHQQPSMLQAFNISMISTNLVNDTDIAKALSNISHTNTFDGINYTPQGILYPKCEVIAKDVILDLLTISNVTNKIKTSGVQCKQVRYIIEAIKMFNINLKISIGVLITKNDDFNNKQIDEVEYVLDNYPFAAVESIFVGNEVLNRNITDENTLIQYITRLKQKINEKGLNISVGTSELGGMISKRLIEASDVMGANIYPFFTGQVVQTSADWVFDYQQNELTKLIKEYPNKSIIITEVGWPYIGGKHKKAVAGPKHCQKFMSDFICKSKQKKINYFYSGAFDDPWKKVYYKDNNKWQTEWAIFNNQRTLKPHLTLPQCI</sequence>
<dbReference type="GO" id="GO:0005576">
    <property type="term" value="C:extracellular region"/>
    <property type="evidence" value="ECO:0007669"/>
    <property type="project" value="TreeGrafter"/>
</dbReference>
<keyword evidence="16" id="KW-1133">Transmembrane helix</keyword>
<name>A0A1L0B0L7_9ASCO</name>
<protein>
    <recommendedName>
        <fullName evidence="4">glucan endo-1,3-beta-D-glucosidase</fullName>
        <ecNumber evidence="4">3.2.1.39</ecNumber>
    </recommendedName>
    <alternativeName>
        <fullName evidence="14">Endo-1,3-beta-glucanase btgC</fullName>
    </alternativeName>
    <alternativeName>
        <fullName evidence="13">Laminarinase btgC</fullName>
    </alternativeName>
</protein>